<dbReference type="Proteomes" id="UP000464754">
    <property type="component" value="Chromosome"/>
</dbReference>
<organism evidence="2 3">
    <name type="scientific">Amedibacterium intestinale</name>
    <dbReference type="NCBI Taxonomy" id="2583452"/>
    <lineage>
        <taxon>Bacteria</taxon>
        <taxon>Bacillati</taxon>
        <taxon>Bacillota</taxon>
        <taxon>Erysipelotrichia</taxon>
        <taxon>Erysipelotrichales</taxon>
        <taxon>Erysipelotrichaceae</taxon>
        <taxon>Amedibacterium</taxon>
    </lineage>
</organism>
<dbReference type="RefSeq" id="WP_118277749.1">
    <property type="nucleotide sequence ID" value="NZ_AP019695.1"/>
</dbReference>
<proteinExistence type="predicted"/>
<keyword evidence="1" id="KW-0812">Transmembrane</keyword>
<feature type="transmembrane region" description="Helical" evidence="1">
    <location>
        <begin position="42"/>
        <end position="59"/>
    </location>
</feature>
<reference evidence="3" key="1">
    <citation type="submission" date="2019-05" db="EMBL/GenBank/DDBJ databases">
        <title>Complete genome sequencing of Absiella argi strain JCM 30884.</title>
        <authorList>
            <person name="Sakamoto M."/>
            <person name="Murakami T."/>
            <person name="Mori H."/>
        </authorList>
    </citation>
    <scope>NUCLEOTIDE SEQUENCE [LARGE SCALE GENOMIC DNA]</scope>
    <source>
        <strain evidence="3">JCM 30884</strain>
    </source>
</reference>
<evidence type="ECO:0000313" key="3">
    <source>
        <dbReference type="Proteomes" id="UP000464754"/>
    </source>
</evidence>
<name>A0A6N4TJQ4_9FIRM</name>
<protein>
    <submittedName>
        <fullName evidence="2">Uncharacterized protein</fullName>
    </submittedName>
</protein>
<keyword evidence="1" id="KW-1133">Transmembrane helix</keyword>
<feature type="transmembrane region" description="Helical" evidence="1">
    <location>
        <begin position="12"/>
        <end position="30"/>
    </location>
</feature>
<keyword evidence="1" id="KW-0472">Membrane</keyword>
<gene>
    <name evidence="2" type="ORF">Aargi30884_23490</name>
</gene>
<keyword evidence="3" id="KW-1185">Reference proteome</keyword>
<sequence length="82" mass="9391">MGFAQGEVQAMFRLFSILLLFGEIPLYLIAVNKIKEHNSCTGYKAILLLMQGIVILSYMDVIQSNSIMISILFAAMFFYFLW</sequence>
<dbReference type="EMBL" id="AP019695">
    <property type="protein sequence ID" value="BBK23446.1"/>
    <property type="molecule type" value="Genomic_DNA"/>
</dbReference>
<evidence type="ECO:0000256" key="1">
    <source>
        <dbReference type="SAM" id="Phobius"/>
    </source>
</evidence>
<accession>A0A6N4TJQ4</accession>
<feature type="transmembrane region" description="Helical" evidence="1">
    <location>
        <begin position="65"/>
        <end position="81"/>
    </location>
</feature>
<evidence type="ECO:0000313" key="2">
    <source>
        <dbReference type="EMBL" id="BBK23446.1"/>
    </source>
</evidence>
<dbReference type="KEGG" id="aarg:Aargi30884_23490"/>
<dbReference type="AlphaFoldDB" id="A0A6N4TJQ4"/>